<reference evidence="2 3" key="1">
    <citation type="journal article" date="2015" name="Genome Announc.">
        <title>Draft Genome Sequence and Gene Annotation of the Entomopathogenic Fungus Verticillium hemipterigenum.</title>
        <authorList>
            <person name="Horn F."/>
            <person name="Habel A."/>
            <person name="Scharf D.H."/>
            <person name="Dworschak J."/>
            <person name="Brakhage A.A."/>
            <person name="Guthke R."/>
            <person name="Hertweck C."/>
            <person name="Linde J."/>
        </authorList>
    </citation>
    <scope>NUCLEOTIDE SEQUENCE [LARGE SCALE GENOMIC DNA]</scope>
</reference>
<feature type="region of interest" description="Disordered" evidence="1">
    <location>
        <begin position="1"/>
        <end position="46"/>
    </location>
</feature>
<evidence type="ECO:0000313" key="2">
    <source>
        <dbReference type="EMBL" id="CEJ80719.1"/>
    </source>
</evidence>
<protein>
    <submittedName>
        <fullName evidence="2">Uncharacterized protein</fullName>
    </submittedName>
</protein>
<dbReference type="OrthoDB" id="5426563at2759"/>
<organism evidence="2 3">
    <name type="scientific">[Torrubiella] hemipterigena</name>
    <dbReference type="NCBI Taxonomy" id="1531966"/>
    <lineage>
        <taxon>Eukaryota</taxon>
        <taxon>Fungi</taxon>
        <taxon>Dikarya</taxon>
        <taxon>Ascomycota</taxon>
        <taxon>Pezizomycotina</taxon>
        <taxon>Sordariomycetes</taxon>
        <taxon>Hypocreomycetidae</taxon>
        <taxon>Hypocreales</taxon>
        <taxon>Clavicipitaceae</taxon>
        <taxon>Clavicipitaceae incertae sedis</taxon>
        <taxon>'Torrubiella' clade</taxon>
    </lineage>
</organism>
<dbReference type="EMBL" id="CDHN01000001">
    <property type="protein sequence ID" value="CEJ80719.1"/>
    <property type="molecule type" value="Genomic_DNA"/>
</dbReference>
<dbReference type="HOGENOM" id="CLU_2238487_0_0_1"/>
<proteinExistence type="predicted"/>
<keyword evidence="3" id="KW-1185">Reference proteome</keyword>
<evidence type="ECO:0000313" key="3">
    <source>
        <dbReference type="Proteomes" id="UP000039046"/>
    </source>
</evidence>
<sequence length="105" mass="11250">MTGNTLSAIDDDKEEDVGGTRPKAAQNSPKRDKGPNDTSFRFRQPQPFMGRLEGSLTAGEDIRNTIARKSLCGGGRAERSTAAACGKVNIRLVPNFDGDPIDDEA</sequence>
<dbReference type="Proteomes" id="UP000039046">
    <property type="component" value="Unassembled WGS sequence"/>
</dbReference>
<name>A0A0A1T5V4_9HYPO</name>
<accession>A0A0A1T5V4</accession>
<dbReference type="AlphaFoldDB" id="A0A0A1T5V4"/>
<gene>
    <name evidence="2" type="ORF">VHEMI00887</name>
</gene>
<evidence type="ECO:0000256" key="1">
    <source>
        <dbReference type="SAM" id="MobiDB-lite"/>
    </source>
</evidence>